<evidence type="ECO:0008006" key="4">
    <source>
        <dbReference type="Google" id="ProtNLM"/>
    </source>
</evidence>
<dbReference type="RefSeq" id="WP_013492074.1">
    <property type="nucleotide sequence ID" value="NC_014830.1"/>
</dbReference>
<protein>
    <recommendedName>
        <fullName evidence="4">Transcriptional regulator HTH-type FeoC domain-containing protein</fullName>
    </recommendedName>
</protein>
<dbReference type="STRING" id="710696.Intca_1240"/>
<evidence type="ECO:0000313" key="3">
    <source>
        <dbReference type="Proteomes" id="UP000008914"/>
    </source>
</evidence>
<feature type="compositionally biased region" description="Low complexity" evidence="1">
    <location>
        <begin position="75"/>
        <end position="89"/>
    </location>
</feature>
<reference evidence="2 3" key="1">
    <citation type="journal article" date="2010" name="Stand. Genomic Sci.">
        <title>Complete genome sequence of Intrasporangium calvum type strain (7 KIP).</title>
        <authorList>
            <person name="Del Rio T.G."/>
            <person name="Chertkov O."/>
            <person name="Yasawong M."/>
            <person name="Lucas S."/>
            <person name="Deshpande S."/>
            <person name="Cheng J.F."/>
            <person name="Detter C."/>
            <person name="Tapia R."/>
            <person name="Han C."/>
            <person name="Goodwin L."/>
            <person name="Pitluck S."/>
            <person name="Liolios K."/>
            <person name="Ivanova N."/>
            <person name="Mavromatis K."/>
            <person name="Pati A."/>
            <person name="Chen A."/>
            <person name="Palaniappan K."/>
            <person name="Land M."/>
            <person name="Hauser L."/>
            <person name="Chang Y.J."/>
            <person name="Jeffries C.D."/>
            <person name="Rohde M."/>
            <person name="Pukall R."/>
            <person name="Sikorski J."/>
            <person name="Goker M."/>
            <person name="Woyke T."/>
            <person name="Bristow J."/>
            <person name="Eisen J.A."/>
            <person name="Markowitz V."/>
            <person name="Hugenholtz P."/>
            <person name="Kyrpides N.C."/>
            <person name="Klenk H.P."/>
            <person name="Lapidus A."/>
        </authorList>
    </citation>
    <scope>NUCLEOTIDE SEQUENCE [LARGE SCALE GENOMIC DNA]</scope>
    <source>
        <strain evidence="3">ATCC 23552 / DSM 43043 / JCM 3097 / NBRC 12989 / 7 KIP</strain>
    </source>
</reference>
<accession>E6SFL3</accession>
<dbReference type="AlphaFoldDB" id="E6SFL3"/>
<dbReference type="EMBL" id="CP002343">
    <property type="protein sequence ID" value="ADU47758.1"/>
    <property type="molecule type" value="Genomic_DNA"/>
</dbReference>
<dbReference type="OrthoDB" id="3733984at2"/>
<sequence length="98" mass="9851">MSTAAPTRPLTAVVAAIRAGSGTIAELERATGMPRDVVEAVVDHLGRLGRLMSEPVQLGCPATGCGSCFLSSEASRSCPGPGSPRSGSGAVLMSLRTP</sequence>
<evidence type="ECO:0000256" key="1">
    <source>
        <dbReference type="SAM" id="MobiDB-lite"/>
    </source>
</evidence>
<keyword evidence="3" id="KW-1185">Reference proteome</keyword>
<name>E6SFL3_INTC7</name>
<dbReference type="Proteomes" id="UP000008914">
    <property type="component" value="Chromosome"/>
</dbReference>
<dbReference type="HOGENOM" id="CLU_2156081_0_0_11"/>
<evidence type="ECO:0000313" key="2">
    <source>
        <dbReference type="EMBL" id="ADU47758.1"/>
    </source>
</evidence>
<proteinExistence type="predicted"/>
<dbReference type="eggNOG" id="ENOG5033G9P">
    <property type="taxonomic scope" value="Bacteria"/>
</dbReference>
<gene>
    <name evidence="2" type="ordered locus">Intca_1240</name>
</gene>
<dbReference type="KEGG" id="ica:Intca_1240"/>
<organism evidence="2 3">
    <name type="scientific">Intrasporangium calvum (strain ATCC 23552 / DSM 43043 / JCM 3097 / NBRC 12989 / NCIMB 10167 / NRRL B-3866 / 7 KIP)</name>
    <dbReference type="NCBI Taxonomy" id="710696"/>
    <lineage>
        <taxon>Bacteria</taxon>
        <taxon>Bacillati</taxon>
        <taxon>Actinomycetota</taxon>
        <taxon>Actinomycetes</taxon>
        <taxon>Micrococcales</taxon>
        <taxon>Intrasporangiaceae</taxon>
        <taxon>Intrasporangium</taxon>
    </lineage>
</organism>
<feature type="region of interest" description="Disordered" evidence="1">
    <location>
        <begin position="74"/>
        <end position="98"/>
    </location>
</feature>